<evidence type="ECO:0008006" key="2">
    <source>
        <dbReference type="Google" id="ProtNLM"/>
    </source>
</evidence>
<dbReference type="RefSeq" id="WP_348826646.1">
    <property type="nucleotide sequence ID" value="NZ_CP098827.1"/>
</dbReference>
<reference evidence="1" key="1">
    <citation type="submission" date="2022-06" db="EMBL/GenBank/DDBJ databases">
        <title>A novel DMS-producing enzyme.</title>
        <authorList>
            <person name="Zhang Y."/>
        </authorList>
    </citation>
    <scope>NUCLEOTIDE SEQUENCE</scope>
    <source>
        <strain evidence="1">RT37</strain>
    </source>
</reference>
<name>A0AAU7KE98_9GAMM</name>
<protein>
    <recommendedName>
        <fullName evidence="2">DUF768 domain-containing protein</fullName>
    </recommendedName>
</protein>
<accession>A0AAU7KE98</accession>
<sequence length="60" mass="6904">MDKSKVAAAFNRWMDEYMNDPDAFEDITATVLRHQKEKEDGSEPTYGDDCAALLEHYMSD</sequence>
<proteinExistence type="predicted"/>
<evidence type="ECO:0000313" key="1">
    <source>
        <dbReference type="EMBL" id="XBO69498.1"/>
    </source>
</evidence>
<dbReference type="AlphaFoldDB" id="A0AAU7KE98"/>
<dbReference type="EMBL" id="CP098827">
    <property type="protein sequence ID" value="XBO69498.1"/>
    <property type="molecule type" value="Genomic_DNA"/>
</dbReference>
<organism evidence="1">
    <name type="scientific">Halomonas sp. RT37</name>
    <dbReference type="NCBI Taxonomy" id="2950872"/>
    <lineage>
        <taxon>Bacteria</taxon>
        <taxon>Pseudomonadati</taxon>
        <taxon>Pseudomonadota</taxon>
        <taxon>Gammaproteobacteria</taxon>
        <taxon>Oceanospirillales</taxon>
        <taxon>Halomonadaceae</taxon>
        <taxon>Halomonas</taxon>
    </lineage>
</organism>
<gene>
    <name evidence="1" type="ORF">NFG58_12765</name>
</gene>